<keyword evidence="2" id="KW-1185">Reference proteome</keyword>
<proteinExistence type="predicted"/>
<evidence type="ECO:0000313" key="1">
    <source>
        <dbReference type="EMBL" id="GBM79493.1"/>
    </source>
</evidence>
<name>A0A4Y2INU1_ARAVE</name>
<evidence type="ECO:0000313" key="2">
    <source>
        <dbReference type="Proteomes" id="UP000499080"/>
    </source>
</evidence>
<gene>
    <name evidence="1" type="ORF">AVEN_57331_1</name>
</gene>
<comment type="caution">
    <text evidence="1">The sequence shown here is derived from an EMBL/GenBank/DDBJ whole genome shotgun (WGS) entry which is preliminary data.</text>
</comment>
<dbReference type="AlphaFoldDB" id="A0A4Y2INU1"/>
<reference evidence="1 2" key="1">
    <citation type="journal article" date="2019" name="Sci. Rep.">
        <title>Orb-weaving spider Araneus ventricosus genome elucidates the spidroin gene catalogue.</title>
        <authorList>
            <person name="Kono N."/>
            <person name="Nakamura H."/>
            <person name="Ohtoshi R."/>
            <person name="Moran D.A.P."/>
            <person name="Shinohara A."/>
            <person name="Yoshida Y."/>
            <person name="Fujiwara M."/>
            <person name="Mori M."/>
            <person name="Tomita M."/>
            <person name="Arakawa K."/>
        </authorList>
    </citation>
    <scope>NUCLEOTIDE SEQUENCE [LARGE SCALE GENOMIC DNA]</scope>
</reference>
<protein>
    <submittedName>
        <fullName evidence="1">Uncharacterized protein</fullName>
    </submittedName>
</protein>
<sequence>MVTLFKNQLSQMKNIADIFYNPTSTPDAISHASEKLSLAIYKAPANGHNLNNYRYAAFLKSSTKIKAEFSSIPPTKGAAFQPSFNIVSLCVAPAMAPILMVPL</sequence>
<dbReference type="Proteomes" id="UP000499080">
    <property type="component" value="Unassembled WGS sequence"/>
</dbReference>
<dbReference type="EMBL" id="BGPR01002824">
    <property type="protein sequence ID" value="GBM79493.1"/>
    <property type="molecule type" value="Genomic_DNA"/>
</dbReference>
<dbReference type="OrthoDB" id="6781249at2759"/>
<organism evidence="1 2">
    <name type="scientific">Araneus ventricosus</name>
    <name type="common">Orbweaver spider</name>
    <name type="synonym">Epeira ventricosa</name>
    <dbReference type="NCBI Taxonomy" id="182803"/>
    <lineage>
        <taxon>Eukaryota</taxon>
        <taxon>Metazoa</taxon>
        <taxon>Ecdysozoa</taxon>
        <taxon>Arthropoda</taxon>
        <taxon>Chelicerata</taxon>
        <taxon>Arachnida</taxon>
        <taxon>Araneae</taxon>
        <taxon>Araneomorphae</taxon>
        <taxon>Entelegynae</taxon>
        <taxon>Araneoidea</taxon>
        <taxon>Araneidae</taxon>
        <taxon>Araneus</taxon>
    </lineage>
</organism>
<accession>A0A4Y2INU1</accession>